<evidence type="ECO:0000313" key="11">
    <source>
        <dbReference type="Proteomes" id="UP000825935"/>
    </source>
</evidence>
<keyword evidence="2" id="KW-0677">Repeat</keyword>
<evidence type="ECO:0000256" key="7">
    <source>
        <dbReference type="PROSITE-ProRule" id="PRU00723"/>
    </source>
</evidence>
<dbReference type="Pfam" id="PF12796">
    <property type="entry name" value="Ank_2"/>
    <property type="match status" value="1"/>
</dbReference>
<feature type="domain" description="C3H1-type" evidence="9">
    <location>
        <begin position="344"/>
        <end position="366"/>
    </location>
</feature>
<dbReference type="PANTHER" id="PTHR14493">
    <property type="entry name" value="UNKEMPT FAMILY MEMBER"/>
    <property type="match status" value="1"/>
</dbReference>
<dbReference type="Gene3D" id="3.30.1370.210">
    <property type="match status" value="1"/>
</dbReference>
<comment type="caution">
    <text evidence="10">The sequence shown here is derived from an EMBL/GenBank/DDBJ whole genome shotgun (WGS) entry which is preliminary data.</text>
</comment>
<evidence type="ECO:0000256" key="2">
    <source>
        <dbReference type="ARBA" id="ARBA00022737"/>
    </source>
</evidence>
<dbReference type="InterPro" id="IPR000571">
    <property type="entry name" value="Znf_CCCH"/>
</dbReference>
<evidence type="ECO:0000259" key="9">
    <source>
        <dbReference type="PROSITE" id="PS50103"/>
    </source>
</evidence>
<name>A0A8T2UUH3_CERRI</name>
<evidence type="ECO:0000313" key="10">
    <source>
        <dbReference type="EMBL" id="KAH7437064.1"/>
    </source>
</evidence>
<dbReference type="AlphaFoldDB" id="A0A8T2UUH3"/>
<dbReference type="OrthoDB" id="410307at2759"/>
<dbReference type="GO" id="GO:0008270">
    <property type="term" value="F:zinc ion binding"/>
    <property type="evidence" value="ECO:0007669"/>
    <property type="project" value="UniProtKB-KW"/>
</dbReference>
<dbReference type="GO" id="GO:0003677">
    <property type="term" value="F:DNA binding"/>
    <property type="evidence" value="ECO:0007669"/>
    <property type="project" value="UniProtKB-KW"/>
</dbReference>
<evidence type="ECO:0000256" key="8">
    <source>
        <dbReference type="SAM" id="MobiDB-lite"/>
    </source>
</evidence>
<dbReference type="OMA" id="FAMESVW"/>
<feature type="region of interest" description="Disordered" evidence="8">
    <location>
        <begin position="410"/>
        <end position="432"/>
    </location>
</feature>
<keyword evidence="1 7" id="KW-0479">Metal-binding</keyword>
<accession>A0A8T2UUH3</accession>
<evidence type="ECO:0000256" key="1">
    <source>
        <dbReference type="ARBA" id="ARBA00022723"/>
    </source>
</evidence>
<feature type="repeat" description="ANK" evidence="6">
    <location>
        <begin position="148"/>
        <end position="183"/>
    </location>
</feature>
<feature type="zinc finger region" description="C3H1-type" evidence="7">
    <location>
        <begin position="344"/>
        <end position="366"/>
    </location>
</feature>
<dbReference type="FunFam" id="3.30.1370.210:FF:000009">
    <property type="entry name" value="Zinc finger CCCH domain-containing protein 66"/>
    <property type="match status" value="1"/>
</dbReference>
<sequence length="763" mass="84967">MLLYFPCMCRKFDISNVEKIQLNATMFRGVDESITCPSYVDKESPIEKYAEFGANNKSGDQNGSKFCLLELAAENDLDEFKRCVEEDNCKIDMVGVWYTRRNGSRQLVLEQRTPAMIAALYGSLDVLRYIMNYYRTHGGDVDQACGGDSSTALHCAVAGGSDFAMESVWILLTSGANVNVLDAFGRSPTDVVYVPQRFSQIGVELEVMLENYKSNKQMSFGLSDLPFPLAADYTECSRSASSMASSISFPRSGFSSSPPSSHLSTLDSKFLCYTTEKAHDNAVEPSPPDVRNTIFTTDEFRMYSFKVRPCSRTYSHDWTECPFVHPGENARRRDPRRYHYSCVPCPEFRKGTCRKGDSCEHAHGVFECWLHPAQYRTRICKGGTSCNRRVCFFAHTTEELRPLYISSSYRISPPRSSSSTETSVMSPPRTLASPFSISPSRSCTTNVTAHTSPSSAVPCTLHGPWKNTSMPSLRLPAPILHSSSFPAAFKAHDASMVGSPTWKDQKHVHHTYDPSSKERMSTLSKLDAVICAPSKNIHARVSAQKYRDLGVSLGPSNLEEILSVESSSSSQYVKHKNPLILPESPTGVNRPYSNIILQMQLLESQLSLSEYHLSAPTRASSLNNNNLSQMPLLNGWDAEWQENGDPSTRSMAAASPVAASSPQDKSNSFHNPGSSLKWSEWGSITGEPKWSVQPDYLSKLRKSFSIAKDGNNIEPAWMQKSKDMPVDMGLRIDDECYRQRETNATMSHLELWIDKLKVGQIGS</sequence>
<protein>
    <recommendedName>
        <fullName evidence="9">C3H1-type domain-containing protein</fullName>
    </recommendedName>
</protein>
<reference evidence="10" key="1">
    <citation type="submission" date="2021-08" db="EMBL/GenBank/DDBJ databases">
        <title>WGS assembly of Ceratopteris richardii.</title>
        <authorList>
            <person name="Marchant D.B."/>
            <person name="Chen G."/>
            <person name="Jenkins J."/>
            <person name="Shu S."/>
            <person name="Leebens-Mack J."/>
            <person name="Grimwood J."/>
            <person name="Schmutz J."/>
            <person name="Soltis P."/>
            <person name="Soltis D."/>
            <person name="Chen Z.-H."/>
        </authorList>
    </citation>
    <scope>NUCLEOTIDE SEQUENCE</scope>
    <source>
        <strain evidence="10">Whitten #5841</strain>
        <tissue evidence="10">Leaf</tissue>
    </source>
</reference>
<dbReference type="PANTHER" id="PTHR14493:SF50">
    <property type="entry name" value="RING FINGER PROTEIN UNKEMPT"/>
    <property type="match status" value="1"/>
</dbReference>
<feature type="compositionally biased region" description="Low complexity" evidence="8">
    <location>
        <begin position="650"/>
        <end position="662"/>
    </location>
</feature>
<proteinExistence type="predicted"/>
<gene>
    <name evidence="10" type="ORF">KP509_05G054700</name>
</gene>
<dbReference type="InterPro" id="IPR036770">
    <property type="entry name" value="Ankyrin_rpt-contain_sf"/>
</dbReference>
<evidence type="ECO:0000256" key="4">
    <source>
        <dbReference type="ARBA" id="ARBA00022833"/>
    </source>
</evidence>
<dbReference type="SUPFAM" id="SSF48403">
    <property type="entry name" value="Ankyrin repeat"/>
    <property type="match status" value="1"/>
</dbReference>
<dbReference type="InterPro" id="IPR045234">
    <property type="entry name" value="Unkempt-like"/>
</dbReference>
<dbReference type="PROSITE" id="PS50088">
    <property type="entry name" value="ANK_REPEAT"/>
    <property type="match status" value="1"/>
</dbReference>
<dbReference type="InterPro" id="IPR057444">
    <property type="entry name" value="Znf-CCCH_AtC3H23-like"/>
</dbReference>
<dbReference type="InterPro" id="IPR002110">
    <property type="entry name" value="Ankyrin_rpt"/>
</dbReference>
<evidence type="ECO:0000256" key="6">
    <source>
        <dbReference type="PROSITE-ProRule" id="PRU00023"/>
    </source>
</evidence>
<feature type="compositionally biased region" description="Polar residues" evidence="8">
    <location>
        <begin position="663"/>
        <end position="672"/>
    </location>
</feature>
<feature type="compositionally biased region" description="Low complexity" evidence="8">
    <location>
        <begin position="410"/>
        <end position="419"/>
    </location>
</feature>
<feature type="region of interest" description="Disordered" evidence="8">
    <location>
        <begin position="637"/>
        <end position="672"/>
    </location>
</feature>
<keyword evidence="5" id="KW-0238">DNA-binding</keyword>
<evidence type="ECO:0000256" key="3">
    <source>
        <dbReference type="ARBA" id="ARBA00022771"/>
    </source>
</evidence>
<dbReference type="Gene3D" id="1.25.40.20">
    <property type="entry name" value="Ankyrin repeat-containing domain"/>
    <property type="match status" value="1"/>
</dbReference>
<dbReference type="PROSITE" id="PS50103">
    <property type="entry name" value="ZF_C3H1"/>
    <property type="match status" value="1"/>
</dbReference>
<dbReference type="GO" id="GO:0010468">
    <property type="term" value="P:regulation of gene expression"/>
    <property type="evidence" value="ECO:0007669"/>
    <property type="project" value="UniProtKB-ARBA"/>
</dbReference>
<organism evidence="10 11">
    <name type="scientific">Ceratopteris richardii</name>
    <name type="common">Triangle waterfern</name>
    <dbReference type="NCBI Taxonomy" id="49495"/>
    <lineage>
        <taxon>Eukaryota</taxon>
        <taxon>Viridiplantae</taxon>
        <taxon>Streptophyta</taxon>
        <taxon>Embryophyta</taxon>
        <taxon>Tracheophyta</taxon>
        <taxon>Polypodiopsida</taxon>
        <taxon>Polypodiidae</taxon>
        <taxon>Polypodiales</taxon>
        <taxon>Pteridineae</taxon>
        <taxon>Pteridaceae</taxon>
        <taxon>Parkerioideae</taxon>
        <taxon>Ceratopteris</taxon>
    </lineage>
</organism>
<evidence type="ECO:0000256" key="5">
    <source>
        <dbReference type="ARBA" id="ARBA00023125"/>
    </source>
</evidence>
<dbReference type="EMBL" id="CM035410">
    <property type="protein sequence ID" value="KAH7437064.1"/>
    <property type="molecule type" value="Genomic_DNA"/>
</dbReference>
<keyword evidence="4 7" id="KW-0862">Zinc</keyword>
<keyword evidence="6" id="KW-0040">ANK repeat</keyword>
<dbReference type="SMART" id="SM00356">
    <property type="entry name" value="ZnF_C3H1"/>
    <property type="match status" value="2"/>
</dbReference>
<dbReference type="SMART" id="SM00248">
    <property type="entry name" value="ANK"/>
    <property type="match status" value="2"/>
</dbReference>
<dbReference type="Pfam" id="PF25512">
    <property type="entry name" value="zf-CCCH_AtC3H23"/>
    <property type="match status" value="1"/>
</dbReference>
<keyword evidence="3 7" id="KW-0863">Zinc-finger</keyword>
<keyword evidence="11" id="KW-1185">Reference proteome</keyword>
<dbReference type="Proteomes" id="UP000825935">
    <property type="component" value="Chromosome 5"/>
</dbReference>